<evidence type="ECO:0000313" key="2">
    <source>
        <dbReference type="Proteomes" id="UP000255234"/>
    </source>
</evidence>
<organism evidence="1 2">
    <name type="scientific">Megamonas hypermegale</name>
    <dbReference type="NCBI Taxonomy" id="158847"/>
    <lineage>
        <taxon>Bacteria</taxon>
        <taxon>Bacillati</taxon>
        <taxon>Bacillota</taxon>
        <taxon>Negativicutes</taxon>
        <taxon>Selenomonadales</taxon>
        <taxon>Selenomonadaceae</taxon>
        <taxon>Megamonas</taxon>
    </lineage>
</organism>
<evidence type="ECO:0000313" key="1">
    <source>
        <dbReference type="EMBL" id="STY71130.1"/>
    </source>
</evidence>
<protein>
    <recommendedName>
        <fullName evidence="3">DUF2997 domain-containing protein</fullName>
    </recommendedName>
</protein>
<dbReference type="RefSeq" id="WP_115151504.1">
    <property type="nucleotide sequence ID" value="NZ_UGPP01000001.1"/>
</dbReference>
<evidence type="ECO:0008006" key="3">
    <source>
        <dbReference type="Google" id="ProtNLM"/>
    </source>
</evidence>
<dbReference type="Proteomes" id="UP000255234">
    <property type="component" value="Unassembled WGS sequence"/>
</dbReference>
<name>A0A378NRW6_9FIRM</name>
<dbReference type="AlphaFoldDB" id="A0A378NRW6"/>
<proteinExistence type="predicted"/>
<sequence length="65" mass="7287">MKKVKFIIDNEGNFTAETLEGFSGTSCENTLDEIVASIDGAKLIDEHDKDDKYKNDDIEQFISSL</sequence>
<dbReference type="EMBL" id="UGPP01000001">
    <property type="protein sequence ID" value="STY71130.1"/>
    <property type="molecule type" value="Genomic_DNA"/>
</dbReference>
<reference evidence="1 2" key="1">
    <citation type="submission" date="2018-06" db="EMBL/GenBank/DDBJ databases">
        <authorList>
            <consortium name="Pathogen Informatics"/>
            <person name="Doyle S."/>
        </authorList>
    </citation>
    <scope>NUCLEOTIDE SEQUENCE [LARGE SCALE GENOMIC DNA]</scope>
    <source>
        <strain evidence="1 2">NCTC10571</strain>
    </source>
</reference>
<accession>A0A378NRW6</accession>
<gene>
    <name evidence="1" type="ORF">NCTC10571_01282</name>
</gene>